<dbReference type="PROSITE" id="PS00028">
    <property type="entry name" value="ZINC_FINGER_C2H2_1"/>
    <property type="match status" value="4"/>
</dbReference>
<evidence type="ECO:0000259" key="9">
    <source>
        <dbReference type="PROSITE" id="PS50157"/>
    </source>
</evidence>
<comment type="subcellular location">
    <subcellularLocation>
        <location evidence="1">Nucleus</location>
    </subcellularLocation>
</comment>
<keyword evidence="11" id="KW-1185">Reference proteome</keyword>
<dbReference type="PANTHER" id="PTHR24388:SF54">
    <property type="entry name" value="PROTEIN ESCARGOT"/>
    <property type="match status" value="1"/>
</dbReference>
<reference evidence="10" key="1">
    <citation type="submission" date="2022-03" db="EMBL/GenBank/DDBJ databases">
        <title>Draft genome sequence of Aduncisulcus paluster, a free-living microaerophilic Fornicata.</title>
        <authorList>
            <person name="Yuyama I."/>
            <person name="Kume K."/>
            <person name="Tamura T."/>
            <person name="Inagaki Y."/>
            <person name="Hashimoto T."/>
        </authorList>
    </citation>
    <scope>NUCLEOTIDE SEQUENCE</scope>
    <source>
        <strain evidence="10">NY0171</strain>
    </source>
</reference>
<feature type="non-terminal residue" evidence="10">
    <location>
        <position position="433"/>
    </location>
</feature>
<keyword evidence="4 7" id="KW-0863">Zinc-finger</keyword>
<feature type="domain" description="C2H2-type" evidence="9">
    <location>
        <begin position="83"/>
        <end position="113"/>
    </location>
</feature>
<dbReference type="Pfam" id="PF00096">
    <property type="entry name" value="zf-C2H2"/>
    <property type="match status" value="2"/>
</dbReference>
<dbReference type="Proteomes" id="UP001057375">
    <property type="component" value="Unassembled WGS sequence"/>
</dbReference>
<dbReference type="SUPFAM" id="SSF57667">
    <property type="entry name" value="beta-beta-alpha zinc fingers"/>
    <property type="match status" value="2"/>
</dbReference>
<protein>
    <recommendedName>
        <fullName evidence="9">C2H2-type domain-containing protein</fullName>
    </recommendedName>
</protein>
<dbReference type="SMART" id="SM00355">
    <property type="entry name" value="ZnF_C2H2"/>
    <property type="match status" value="5"/>
</dbReference>
<evidence type="ECO:0000256" key="7">
    <source>
        <dbReference type="PROSITE-ProRule" id="PRU00042"/>
    </source>
</evidence>
<organism evidence="10 11">
    <name type="scientific">Aduncisulcus paluster</name>
    <dbReference type="NCBI Taxonomy" id="2918883"/>
    <lineage>
        <taxon>Eukaryota</taxon>
        <taxon>Metamonada</taxon>
        <taxon>Carpediemonas-like organisms</taxon>
        <taxon>Aduncisulcus</taxon>
    </lineage>
</organism>
<comment type="caution">
    <text evidence="10">The sequence shown here is derived from an EMBL/GenBank/DDBJ whole genome shotgun (WGS) entry which is preliminary data.</text>
</comment>
<evidence type="ECO:0000256" key="8">
    <source>
        <dbReference type="SAM" id="MobiDB-lite"/>
    </source>
</evidence>
<keyword evidence="5" id="KW-0862">Zinc</keyword>
<evidence type="ECO:0000313" key="10">
    <source>
        <dbReference type="EMBL" id="GKT36934.1"/>
    </source>
</evidence>
<dbReference type="PROSITE" id="PS50157">
    <property type="entry name" value="ZINC_FINGER_C2H2_2"/>
    <property type="match status" value="3"/>
</dbReference>
<keyword evidence="2" id="KW-0479">Metal-binding</keyword>
<feature type="domain" description="C2H2-type" evidence="9">
    <location>
        <begin position="171"/>
        <end position="194"/>
    </location>
</feature>
<dbReference type="InterPro" id="IPR036236">
    <property type="entry name" value="Znf_C2H2_sf"/>
</dbReference>
<name>A0ABQ5KWX2_9EUKA</name>
<dbReference type="Gene3D" id="3.30.160.60">
    <property type="entry name" value="Classic Zinc Finger"/>
    <property type="match status" value="3"/>
</dbReference>
<evidence type="ECO:0000256" key="2">
    <source>
        <dbReference type="ARBA" id="ARBA00022723"/>
    </source>
</evidence>
<keyword evidence="6" id="KW-0539">Nucleus</keyword>
<evidence type="ECO:0000256" key="3">
    <source>
        <dbReference type="ARBA" id="ARBA00022737"/>
    </source>
</evidence>
<evidence type="ECO:0000256" key="5">
    <source>
        <dbReference type="ARBA" id="ARBA00022833"/>
    </source>
</evidence>
<evidence type="ECO:0000256" key="6">
    <source>
        <dbReference type="ARBA" id="ARBA00023242"/>
    </source>
</evidence>
<sequence length="433" mass="48278">MKSIGKTENHINSTSKRGSKKGKEKECSTKPGLDPKSSKKIPESILFDYTEGKDCYYCAQCHAKFSSINKMEAHAKIENHKSFACSKPGCSSSFDKKGNLTLHINSVHGSKKHECTICGKYFTQKGHLTRHIRSVHESKTQYGCPLCDYSAIQIGDLHQHHISNHTPFFPYVCSICGESFAIEPDLTAHIKKSHPKLSSLTHKKLFIPNNPEKYVPAPLLPLLSNAPLCPCCLSPSCCEEVRVCTNCCGRFHFRCCLRDGSMFVTNTCNSCSSMRQMVQLQPYNALSSHIHALRCSEVPSKRSTSHVSGSDSFFHPWSEYSISVPSSATDTFSFGDNKYDSTSNCSHIFLDFQPSSVPLQTVSTFPHQGREFTCVPMLRPGTKKNTIVFSLFLPEISVDAAIASLNQRCVRVSELGFNDTIYLPLDAKSNKWF</sequence>
<dbReference type="EMBL" id="BQXS01011338">
    <property type="protein sequence ID" value="GKT36934.1"/>
    <property type="molecule type" value="Genomic_DNA"/>
</dbReference>
<evidence type="ECO:0000256" key="4">
    <source>
        <dbReference type="ARBA" id="ARBA00022771"/>
    </source>
</evidence>
<feature type="region of interest" description="Disordered" evidence="8">
    <location>
        <begin position="1"/>
        <end position="39"/>
    </location>
</feature>
<evidence type="ECO:0000256" key="1">
    <source>
        <dbReference type="ARBA" id="ARBA00004123"/>
    </source>
</evidence>
<dbReference type="PANTHER" id="PTHR24388">
    <property type="entry name" value="ZINC FINGER PROTEIN"/>
    <property type="match status" value="1"/>
</dbReference>
<dbReference type="InterPro" id="IPR013087">
    <property type="entry name" value="Znf_C2H2_type"/>
</dbReference>
<accession>A0ABQ5KWX2</accession>
<keyword evidence="3" id="KW-0677">Repeat</keyword>
<feature type="domain" description="C2H2-type" evidence="9">
    <location>
        <begin position="113"/>
        <end position="141"/>
    </location>
</feature>
<gene>
    <name evidence="10" type="ORF">ADUPG1_009813</name>
</gene>
<evidence type="ECO:0000313" key="11">
    <source>
        <dbReference type="Proteomes" id="UP001057375"/>
    </source>
</evidence>
<proteinExistence type="predicted"/>
<dbReference type="InterPro" id="IPR050527">
    <property type="entry name" value="Snail/Krueppel_Znf"/>
</dbReference>